<dbReference type="InterPro" id="IPR017871">
    <property type="entry name" value="ABC_transporter-like_CS"/>
</dbReference>
<dbReference type="InterPro" id="IPR013611">
    <property type="entry name" value="Transp-assoc_OB_typ2"/>
</dbReference>
<dbReference type="PROSITE" id="PS00211">
    <property type="entry name" value="ABC_TRANSPORTER_1"/>
    <property type="match status" value="1"/>
</dbReference>
<evidence type="ECO:0000256" key="3">
    <source>
        <dbReference type="ARBA" id="ARBA00022741"/>
    </source>
</evidence>
<feature type="domain" description="ABC transporter" evidence="5">
    <location>
        <begin position="11"/>
        <end position="246"/>
    </location>
</feature>
<dbReference type="SMART" id="SM00382">
    <property type="entry name" value="AAA"/>
    <property type="match status" value="1"/>
</dbReference>
<dbReference type="AlphaFoldDB" id="A0A3N1L1T0"/>
<keyword evidence="4 6" id="KW-0067">ATP-binding</keyword>
<dbReference type="GO" id="GO:0140359">
    <property type="term" value="F:ABC-type transporter activity"/>
    <property type="evidence" value="ECO:0007669"/>
    <property type="project" value="UniProtKB-ARBA"/>
</dbReference>
<dbReference type="InterPro" id="IPR003439">
    <property type="entry name" value="ABC_transporter-like_ATP-bd"/>
</dbReference>
<protein>
    <submittedName>
        <fullName evidence="6">Iron(III) transport system ATP-binding protein</fullName>
    </submittedName>
</protein>
<dbReference type="InterPro" id="IPR003593">
    <property type="entry name" value="AAA+_ATPase"/>
</dbReference>
<evidence type="ECO:0000256" key="2">
    <source>
        <dbReference type="ARBA" id="ARBA00022448"/>
    </source>
</evidence>
<keyword evidence="7" id="KW-1185">Reference proteome</keyword>
<proteinExistence type="inferred from homology"/>
<dbReference type="InterPro" id="IPR027417">
    <property type="entry name" value="P-loop_NTPase"/>
</dbReference>
<evidence type="ECO:0000256" key="1">
    <source>
        <dbReference type="ARBA" id="ARBA00005417"/>
    </source>
</evidence>
<dbReference type="PANTHER" id="PTHR42781:SF4">
    <property type="entry name" value="SPERMIDINE_PUTRESCINE IMPORT ATP-BINDING PROTEIN POTA"/>
    <property type="match status" value="1"/>
</dbReference>
<accession>A0A3N1L1T0</accession>
<dbReference type="InterPro" id="IPR008995">
    <property type="entry name" value="Mo/tungstate-bd_C_term_dom"/>
</dbReference>
<dbReference type="Gene3D" id="3.40.50.300">
    <property type="entry name" value="P-loop containing nucleotide triphosphate hydrolases"/>
    <property type="match status" value="1"/>
</dbReference>
<dbReference type="PANTHER" id="PTHR42781">
    <property type="entry name" value="SPERMIDINE/PUTRESCINE IMPORT ATP-BINDING PROTEIN POTA"/>
    <property type="match status" value="1"/>
</dbReference>
<evidence type="ECO:0000313" key="6">
    <source>
        <dbReference type="EMBL" id="ROP84548.1"/>
    </source>
</evidence>
<gene>
    <name evidence="6" type="ORF">EDC65_3902</name>
</gene>
<reference evidence="6 7" key="1">
    <citation type="submission" date="2018-11" db="EMBL/GenBank/DDBJ databases">
        <title>Genomic Encyclopedia of Type Strains, Phase IV (KMG-IV): sequencing the most valuable type-strain genomes for metagenomic binning, comparative biology and taxonomic classification.</title>
        <authorList>
            <person name="Goeker M."/>
        </authorList>
    </citation>
    <scope>NUCLEOTIDE SEQUENCE [LARGE SCALE GENOMIC DNA]</scope>
    <source>
        <strain evidence="6 7">DSM 5900</strain>
    </source>
</reference>
<dbReference type="FunFam" id="3.40.50.300:FF:000042">
    <property type="entry name" value="Maltose/maltodextrin ABC transporter, ATP-binding protein"/>
    <property type="match status" value="1"/>
</dbReference>
<dbReference type="EMBL" id="RJKX01000015">
    <property type="protein sequence ID" value="ROP84548.1"/>
    <property type="molecule type" value="Genomic_DNA"/>
</dbReference>
<dbReference type="GO" id="GO:0005524">
    <property type="term" value="F:ATP binding"/>
    <property type="evidence" value="ECO:0007669"/>
    <property type="project" value="UniProtKB-KW"/>
</dbReference>
<keyword evidence="2" id="KW-0813">Transport</keyword>
<evidence type="ECO:0000256" key="4">
    <source>
        <dbReference type="ARBA" id="ARBA00022840"/>
    </source>
</evidence>
<dbReference type="Pfam" id="PF08402">
    <property type="entry name" value="TOBE_2"/>
    <property type="match status" value="1"/>
</dbReference>
<sequence length="367" mass="38992">MAAATGAPVGIRLDGVSAQFRHRVKGLVYAARDVSLTIEPGELMTLLGPSGCGKTTTLRMIAGFQEPSAGRIRIGDRDVTDWLASDRDIGFVFQSYALFPHLSVAENVAYGLRVRKAPAAEIGRRVGEVLELVGLAGYERQLPSQLSGGEQQRVALARAIVIRPRVLLFDEPLSNLDARLRVQMRGEIQSLQKRLGITSVYVTHDQEEAMAISDRIAVMNKGEVVQLGDAETLYRRPASTFVAEFIGRSNLLRGTVEAVAAGTVRVAVAGSIVTLAAGEAGLRQGMAVRLVVRPESVALAAAGVGLPGTVRLRTYLGEKVEYQVAVGGEQIHAVAFDPAEGAGFPPGSAVIVTLPRQGVQILPEGTP</sequence>
<dbReference type="SUPFAM" id="SSF52540">
    <property type="entry name" value="P-loop containing nucleoside triphosphate hydrolases"/>
    <property type="match status" value="1"/>
</dbReference>
<evidence type="ECO:0000259" key="5">
    <source>
        <dbReference type="PROSITE" id="PS50893"/>
    </source>
</evidence>
<dbReference type="Pfam" id="PF00005">
    <property type="entry name" value="ABC_tran"/>
    <property type="match status" value="1"/>
</dbReference>
<name>A0A3N1L1T0_9PROT</name>
<dbReference type="InterPro" id="IPR050093">
    <property type="entry name" value="ABC_SmlMolc_Importer"/>
</dbReference>
<dbReference type="RefSeq" id="WP_123692560.1">
    <property type="nucleotide sequence ID" value="NZ_AP019700.1"/>
</dbReference>
<keyword evidence="3" id="KW-0547">Nucleotide-binding</keyword>
<dbReference type="OrthoDB" id="9802264at2"/>
<comment type="caution">
    <text evidence="6">The sequence shown here is derived from an EMBL/GenBank/DDBJ whole genome shotgun (WGS) entry which is preliminary data.</text>
</comment>
<comment type="similarity">
    <text evidence="1">Belongs to the ABC transporter superfamily.</text>
</comment>
<dbReference type="GO" id="GO:0016887">
    <property type="term" value="F:ATP hydrolysis activity"/>
    <property type="evidence" value="ECO:0007669"/>
    <property type="project" value="InterPro"/>
</dbReference>
<dbReference type="PROSITE" id="PS50893">
    <property type="entry name" value="ABC_TRANSPORTER_2"/>
    <property type="match status" value="1"/>
</dbReference>
<evidence type="ECO:0000313" key="7">
    <source>
        <dbReference type="Proteomes" id="UP000278222"/>
    </source>
</evidence>
<dbReference type="SUPFAM" id="SSF50331">
    <property type="entry name" value="MOP-like"/>
    <property type="match status" value="1"/>
</dbReference>
<dbReference type="GO" id="GO:0043190">
    <property type="term" value="C:ATP-binding cassette (ABC) transporter complex"/>
    <property type="evidence" value="ECO:0007669"/>
    <property type="project" value="InterPro"/>
</dbReference>
<organism evidence="6 7">
    <name type="scientific">Stella humosa</name>
    <dbReference type="NCBI Taxonomy" id="94"/>
    <lineage>
        <taxon>Bacteria</taxon>
        <taxon>Pseudomonadati</taxon>
        <taxon>Pseudomonadota</taxon>
        <taxon>Alphaproteobacteria</taxon>
        <taxon>Rhodospirillales</taxon>
        <taxon>Stellaceae</taxon>
        <taxon>Stella</taxon>
    </lineage>
</organism>
<dbReference type="Gene3D" id="2.40.50.100">
    <property type="match status" value="1"/>
</dbReference>
<dbReference type="Proteomes" id="UP000278222">
    <property type="component" value="Unassembled WGS sequence"/>
</dbReference>